<sequence length="110" mass="12932">MKWRTLNSNLLDFMGLLSEEALNFFEKSLNKFEIVSSPFSIEINSYVSIQCLVEDNVATILSFNYGRYSYLNFGNTEKEIEFIRALETRYFESASYIELSSKNRRKLILK</sequence>
<dbReference type="AlphaFoldDB" id="A0A1V3KKG8"/>
<gene>
    <name evidence="1" type="ORF">BKG96_06675</name>
</gene>
<name>A0A1V3KKG8_9PAST</name>
<dbReference type="EMBL" id="MLAE01000030">
    <property type="protein sequence ID" value="OOF78172.1"/>
    <property type="molecule type" value="Genomic_DNA"/>
</dbReference>
<reference evidence="2" key="1">
    <citation type="submission" date="2016-10" db="EMBL/GenBank/DDBJ databases">
        <title>Rodentibacter gen. nov. and new species.</title>
        <authorList>
            <person name="Christensen H."/>
        </authorList>
    </citation>
    <scope>NUCLEOTIDE SEQUENCE [LARGE SCALE GENOMIC DNA]</scope>
    <source>
        <strain evidence="2">Ppn152</strain>
    </source>
</reference>
<accession>A0A1V3KKG8</accession>
<protein>
    <submittedName>
        <fullName evidence="1">Uncharacterized protein</fullName>
    </submittedName>
</protein>
<proteinExistence type="predicted"/>
<organism evidence="1 2">
    <name type="scientific">Rodentibacter caecimuris</name>
    <dbReference type="NCBI Taxonomy" id="1796644"/>
    <lineage>
        <taxon>Bacteria</taxon>
        <taxon>Pseudomonadati</taxon>
        <taxon>Pseudomonadota</taxon>
        <taxon>Gammaproteobacteria</taxon>
        <taxon>Pasteurellales</taxon>
        <taxon>Pasteurellaceae</taxon>
        <taxon>Rodentibacter</taxon>
    </lineage>
</organism>
<dbReference type="RefSeq" id="WP_077586846.1">
    <property type="nucleotide sequence ID" value="NZ_MLAE01000030.1"/>
</dbReference>
<comment type="caution">
    <text evidence="1">The sequence shown here is derived from an EMBL/GenBank/DDBJ whole genome shotgun (WGS) entry which is preliminary data.</text>
</comment>
<dbReference type="Proteomes" id="UP000189114">
    <property type="component" value="Unassembled WGS sequence"/>
</dbReference>
<evidence type="ECO:0000313" key="1">
    <source>
        <dbReference type="EMBL" id="OOF78172.1"/>
    </source>
</evidence>
<evidence type="ECO:0000313" key="2">
    <source>
        <dbReference type="Proteomes" id="UP000189114"/>
    </source>
</evidence>